<name>A0A5K3EPE4_MESCO</name>
<reference evidence="1" key="1">
    <citation type="submission" date="2019-11" db="UniProtKB">
        <authorList>
            <consortium name="WormBaseParasite"/>
        </authorList>
    </citation>
    <scope>IDENTIFICATION</scope>
</reference>
<organism evidence="1">
    <name type="scientific">Mesocestoides corti</name>
    <name type="common">Flatworm</name>
    <dbReference type="NCBI Taxonomy" id="53468"/>
    <lineage>
        <taxon>Eukaryota</taxon>
        <taxon>Metazoa</taxon>
        <taxon>Spiralia</taxon>
        <taxon>Lophotrochozoa</taxon>
        <taxon>Platyhelminthes</taxon>
        <taxon>Cestoda</taxon>
        <taxon>Eucestoda</taxon>
        <taxon>Cyclophyllidea</taxon>
        <taxon>Mesocestoididae</taxon>
        <taxon>Mesocestoides</taxon>
    </lineage>
</organism>
<dbReference type="AlphaFoldDB" id="A0A5K3EPE4"/>
<dbReference type="WBParaSite" id="MCU_002109-RA">
    <property type="protein sequence ID" value="MCU_002109-RA"/>
    <property type="gene ID" value="MCU_002109"/>
</dbReference>
<proteinExistence type="predicted"/>
<sequence>MLSSSDSRSQRCIKTSIHHLTHRLQPLVTSGCAINNRTDRVSLITSVDSGTGKADSSGVLVYSSHETGQASATLPGECVYQTPATIALDTKE</sequence>
<evidence type="ECO:0000313" key="1">
    <source>
        <dbReference type="WBParaSite" id="MCU_002109-RA"/>
    </source>
</evidence>
<accession>A0A5K3EPE4</accession>
<protein>
    <submittedName>
        <fullName evidence="1">Uncharacterized protein</fullName>
    </submittedName>
</protein>